<reference evidence="2" key="1">
    <citation type="submission" date="2016-08" db="EMBL/GenBank/DDBJ databases">
        <authorList>
            <person name="Seilhamer J.J."/>
        </authorList>
    </citation>
    <scope>NUCLEOTIDE SEQUENCE [LARGE SCALE GENOMIC DNA]</scope>
</reference>
<dbReference type="EMBL" id="KX648391">
    <property type="protein sequence ID" value="AOT25795.1"/>
    <property type="molecule type" value="Genomic_DNA"/>
</dbReference>
<gene>
    <name evidence="1" type="ORF">SEA_TORTELLINI_50</name>
</gene>
<organism evidence="1 2">
    <name type="scientific">Mycobacterium phage Tortellini</name>
    <dbReference type="NCBI Taxonomy" id="1897497"/>
    <lineage>
        <taxon>Viruses</taxon>
        <taxon>Duplodnaviria</taxon>
        <taxon>Heunggongvirae</taxon>
        <taxon>Uroviricota</taxon>
        <taxon>Caudoviricetes</taxon>
        <taxon>Pclasvirinae</taxon>
        <taxon>Tortellinivirus</taxon>
        <taxon>Tortellinivirus tortellini</taxon>
        <taxon>Mycobacterium virus Tortellini</taxon>
    </lineage>
</organism>
<evidence type="ECO:0000313" key="2">
    <source>
        <dbReference type="Proteomes" id="UP000222614"/>
    </source>
</evidence>
<sequence length="44" mass="4867">MSAAKCRRCGHYWSFMGNPDLFAVITKFCPECIARVLPLMGSAS</sequence>
<keyword evidence="2" id="KW-1185">Reference proteome</keyword>
<name>A0A1D8EX73_9CAUD</name>
<accession>A0A1D8EX73</accession>
<evidence type="ECO:0000313" key="1">
    <source>
        <dbReference type="EMBL" id="AOT25795.1"/>
    </source>
</evidence>
<dbReference type="Proteomes" id="UP000222614">
    <property type="component" value="Segment"/>
</dbReference>
<proteinExistence type="predicted"/>
<protein>
    <submittedName>
        <fullName evidence="1">Uncharacterized protein</fullName>
    </submittedName>
</protein>
<dbReference type="OrthoDB" id="27608at10239"/>